<reference evidence="2" key="1">
    <citation type="submission" date="2021-06" db="EMBL/GenBank/DDBJ databases">
        <authorList>
            <person name="Hodson N. C."/>
            <person name="Mongue J. A."/>
            <person name="Jaron S. K."/>
        </authorList>
    </citation>
    <scope>NUCLEOTIDE SEQUENCE</scope>
</reference>
<organism evidence="2 3">
    <name type="scientific">Allacma fusca</name>
    <dbReference type="NCBI Taxonomy" id="39272"/>
    <lineage>
        <taxon>Eukaryota</taxon>
        <taxon>Metazoa</taxon>
        <taxon>Ecdysozoa</taxon>
        <taxon>Arthropoda</taxon>
        <taxon>Hexapoda</taxon>
        <taxon>Collembola</taxon>
        <taxon>Symphypleona</taxon>
        <taxon>Sminthuridae</taxon>
        <taxon>Allacma</taxon>
    </lineage>
</organism>
<keyword evidence="3" id="KW-1185">Reference proteome</keyword>
<dbReference type="AlphaFoldDB" id="A0A8J2K725"/>
<dbReference type="Proteomes" id="UP000708208">
    <property type="component" value="Unassembled WGS sequence"/>
</dbReference>
<sequence length="385" mass="43434">MEGQTTLPNTFRTNHTNDQTFIRIDNDLPGHNYQSNLKLNLPYSTELYSSLDSSCQQKPRSYSESSANTDTSIVGLLGNEENTGNKRSDSEYDVSFAVTVLHRYRNICIYIRHIILAAVLVLMAISFGIFLYDIVTAEEAALDYQEETIGQDKASLQEIPTKRGTFSLMSFAAPQPPLMIENTPTLKKREISSAKDLKALDKCERLVIENLVEDRPSPGILDTILDEKDKKSVQVLEVKGAVTEEWLEFILNNFMEVSDLSLDVFGLCVGSKVPNRNSLQALKLQKVQTLTIDKAYLCPLMNWVMQWSMPNIKTIIINEADLSKLQFEPLVKFIDLNQNSLSSVQISKSTICSECFFPSELQSKIKIDIVDPVESPSDSYEEYDI</sequence>
<evidence type="ECO:0000313" key="2">
    <source>
        <dbReference type="EMBL" id="CAG7730282.1"/>
    </source>
</evidence>
<keyword evidence="1" id="KW-1133">Transmembrane helix</keyword>
<dbReference type="EMBL" id="CAJVCH010191986">
    <property type="protein sequence ID" value="CAG7730282.1"/>
    <property type="molecule type" value="Genomic_DNA"/>
</dbReference>
<keyword evidence="1" id="KW-0812">Transmembrane</keyword>
<evidence type="ECO:0000313" key="3">
    <source>
        <dbReference type="Proteomes" id="UP000708208"/>
    </source>
</evidence>
<protein>
    <submittedName>
        <fullName evidence="2">Uncharacterized protein</fullName>
    </submittedName>
</protein>
<accession>A0A8J2K725</accession>
<evidence type="ECO:0000256" key="1">
    <source>
        <dbReference type="SAM" id="Phobius"/>
    </source>
</evidence>
<gene>
    <name evidence="2" type="ORF">AFUS01_LOCUS18940</name>
</gene>
<name>A0A8J2K725_9HEXA</name>
<proteinExistence type="predicted"/>
<comment type="caution">
    <text evidence="2">The sequence shown here is derived from an EMBL/GenBank/DDBJ whole genome shotgun (WGS) entry which is preliminary data.</text>
</comment>
<keyword evidence="1" id="KW-0472">Membrane</keyword>
<feature type="transmembrane region" description="Helical" evidence="1">
    <location>
        <begin position="110"/>
        <end position="132"/>
    </location>
</feature>